<dbReference type="PANTHER" id="PTHR37706">
    <property type="entry name" value="TRANSMEMBRANE PROTEIN"/>
    <property type="match status" value="1"/>
</dbReference>
<keyword evidence="4" id="KW-1185">Reference proteome</keyword>
<reference evidence="4" key="1">
    <citation type="submission" date="2016-04" db="EMBL/GenBank/DDBJ databases">
        <title>Cephalotus genome sequencing.</title>
        <authorList>
            <person name="Fukushima K."/>
            <person name="Hasebe M."/>
            <person name="Fang X."/>
        </authorList>
    </citation>
    <scope>NUCLEOTIDE SEQUENCE [LARGE SCALE GENOMIC DNA]</scope>
    <source>
        <strain evidence="4">cv. St1</strain>
    </source>
</reference>
<dbReference type="AlphaFoldDB" id="A0A1Q3D3J4"/>
<comment type="caution">
    <text evidence="3">The sequence shown here is derived from an EMBL/GenBank/DDBJ whole genome shotgun (WGS) entry which is preliminary data.</text>
</comment>
<evidence type="ECO:0000313" key="3">
    <source>
        <dbReference type="EMBL" id="GAV87060.1"/>
    </source>
</evidence>
<evidence type="ECO:0000256" key="2">
    <source>
        <dbReference type="SAM" id="Phobius"/>
    </source>
</evidence>
<accession>A0A1Q3D3J4</accession>
<sequence length="122" mass="13939">MAILSSTSTYLNFHFHNSSLSLIYRRPFRLLRPSLRLWKGPDERLRRCLSASPDPPSSLPESDPPPPNDPSRLSGLVGTLSKFQDRVQIFFAVLFWMSLFFWGSAWDGRSGGRPDKGSRSRR</sequence>
<dbReference type="Proteomes" id="UP000187406">
    <property type="component" value="Unassembled WGS sequence"/>
</dbReference>
<dbReference type="OrthoDB" id="786429at2759"/>
<feature type="transmembrane region" description="Helical" evidence="2">
    <location>
        <begin position="89"/>
        <end position="106"/>
    </location>
</feature>
<keyword evidence="2" id="KW-0472">Membrane</keyword>
<keyword evidence="2" id="KW-0812">Transmembrane</keyword>
<protein>
    <submittedName>
        <fullName evidence="3">Uncharacterized protein</fullName>
    </submittedName>
</protein>
<dbReference type="STRING" id="3775.A0A1Q3D3J4"/>
<proteinExistence type="predicted"/>
<feature type="region of interest" description="Disordered" evidence="1">
    <location>
        <begin position="48"/>
        <end position="75"/>
    </location>
</feature>
<keyword evidence="2" id="KW-1133">Transmembrane helix</keyword>
<gene>
    <name evidence="3" type="ORF">CFOL_v3_30486</name>
</gene>
<dbReference type="PANTHER" id="PTHR37706:SF2">
    <property type="entry name" value="TRANSMEMBRANE PROTEIN"/>
    <property type="match status" value="1"/>
</dbReference>
<evidence type="ECO:0000313" key="4">
    <source>
        <dbReference type="Proteomes" id="UP000187406"/>
    </source>
</evidence>
<name>A0A1Q3D3J4_CEPFO</name>
<dbReference type="FunCoup" id="A0A1Q3D3J4">
    <property type="interactions" value="1"/>
</dbReference>
<dbReference type="InParanoid" id="A0A1Q3D3J4"/>
<evidence type="ECO:0000256" key="1">
    <source>
        <dbReference type="SAM" id="MobiDB-lite"/>
    </source>
</evidence>
<dbReference type="EMBL" id="BDDD01004151">
    <property type="protein sequence ID" value="GAV87060.1"/>
    <property type="molecule type" value="Genomic_DNA"/>
</dbReference>
<feature type="compositionally biased region" description="Pro residues" evidence="1">
    <location>
        <begin position="53"/>
        <end position="69"/>
    </location>
</feature>
<organism evidence="3 4">
    <name type="scientific">Cephalotus follicularis</name>
    <name type="common">Albany pitcher plant</name>
    <dbReference type="NCBI Taxonomy" id="3775"/>
    <lineage>
        <taxon>Eukaryota</taxon>
        <taxon>Viridiplantae</taxon>
        <taxon>Streptophyta</taxon>
        <taxon>Embryophyta</taxon>
        <taxon>Tracheophyta</taxon>
        <taxon>Spermatophyta</taxon>
        <taxon>Magnoliopsida</taxon>
        <taxon>eudicotyledons</taxon>
        <taxon>Gunneridae</taxon>
        <taxon>Pentapetalae</taxon>
        <taxon>rosids</taxon>
        <taxon>fabids</taxon>
        <taxon>Oxalidales</taxon>
        <taxon>Cephalotaceae</taxon>
        <taxon>Cephalotus</taxon>
    </lineage>
</organism>